<sequence length="196" mass="23665">FWRRWHISLSSWLRDYLYIPLGGNRGPRWKVGRNLALTMLLGGLWHGAAYRFLLWGLYHAGLLIGWRLFEEWWSRKPRPEPRQSGFRFWLKVFIFFHLICLGWIFFRATSIEHIGDFLEDLGKPKYWRPVAAYTVARVLGIMALLFGVQWLQLRTGRMELWTRWPVWLRVLFFLVCFYAIVLFGVPVINDFLYFQF</sequence>
<dbReference type="AlphaFoldDB" id="A0A0F9GJY3"/>
<evidence type="ECO:0000256" key="1">
    <source>
        <dbReference type="ARBA" id="ARBA00004141"/>
    </source>
</evidence>
<feature type="non-terminal residue" evidence="6">
    <location>
        <position position="1"/>
    </location>
</feature>
<feature type="transmembrane region" description="Helical" evidence="5">
    <location>
        <begin position="126"/>
        <end position="146"/>
    </location>
</feature>
<reference evidence="6" key="1">
    <citation type="journal article" date="2015" name="Nature">
        <title>Complex archaea that bridge the gap between prokaryotes and eukaryotes.</title>
        <authorList>
            <person name="Spang A."/>
            <person name="Saw J.H."/>
            <person name="Jorgensen S.L."/>
            <person name="Zaremba-Niedzwiedzka K."/>
            <person name="Martijn J."/>
            <person name="Lind A.E."/>
            <person name="van Eijk R."/>
            <person name="Schleper C."/>
            <person name="Guy L."/>
            <person name="Ettema T.J."/>
        </authorList>
    </citation>
    <scope>NUCLEOTIDE SEQUENCE</scope>
</reference>
<evidence type="ECO:0000256" key="5">
    <source>
        <dbReference type="SAM" id="Phobius"/>
    </source>
</evidence>
<name>A0A0F9GJY3_9ZZZZ</name>
<dbReference type="InterPro" id="IPR051085">
    <property type="entry name" value="MB_O-acyltransferase"/>
</dbReference>
<evidence type="ECO:0000313" key="6">
    <source>
        <dbReference type="EMBL" id="KKL90781.1"/>
    </source>
</evidence>
<organism evidence="6">
    <name type="scientific">marine sediment metagenome</name>
    <dbReference type="NCBI Taxonomy" id="412755"/>
    <lineage>
        <taxon>unclassified sequences</taxon>
        <taxon>metagenomes</taxon>
        <taxon>ecological metagenomes</taxon>
    </lineage>
</organism>
<evidence type="ECO:0000256" key="2">
    <source>
        <dbReference type="ARBA" id="ARBA00022692"/>
    </source>
</evidence>
<evidence type="ECO:0008006" key="7">
    <source>
        <dbReference type="Google" id="ProtNLM"/>
    </source>
</evidence>
<proteinExistence type="predicted"/>
<evidence type="ECO:0000256" key="4">
    <source>
        <dbReference type="ARBA" id="ARBA00023136"/>
    </source>
</evidence>
<dbReference type="GO" id="GO:0016746">
    <property type="term" value="F:acyltransferase activity"/>
    <property type="evidence" value="ECO:0007669"/>
    <property type="project" value="TreeGrafter"/>
</dbReference>
<comment type="subcellular location">
    <subcellularLocation>
        <location evidence="1">Membrane</location>
        <topology evidence="1">Multi-pass membrane protein</topology>
    </subcellularLocation>
</comment>
<protein>
    <recommendedName>
        <fullName evidence="7">MBOAT family protein</fullName>
    </recommendedName>
</protein>
<gene>
    <name evidence="6" type="ORF">LCGC14_1901240</name>
</gene>
<feature type="transmembrane region" description="Helical" evidence="5">
    <location>
        <begin position="48"/>
        <end position="68"/>
    </location>
</feature>
<dbReference type="GO" id="GO:0016020">
    <property type="term" value="C:membrane"/>
    <property type="evidence" value="ECO:0007669"/>
    <property type="project" value="UniProtKB-SubCell"/>
</dbReference>
<comment type="caution">
    <text evidence="6">The sequence shown here is derived from an EMBL/GenBank/DDBJ whole genome shotgun (WGS) entry which is preliminary data.</text>
</comment>
<keyword evidence="4 5" id="KW-0472">Membrane</keyword>
<dbReference type="PANTHER" id="PTHR13285:SF23">
    <property type="entry name" value="TEICHOIC ACID D-ALANYLTRANSFERASE"/>
    <property type="match status" value="1"/>
</dbReference>
<dbReference type="InterPro" id="IPR004299">
    <property type="entry name" value="MBOAT_fam"/>
</dbReference>
<evidence type="ECO:0000256" key="3">
    <source>
        <dbReference type="ARBA" id="ARBA00022989"/>
    </source>
</evidence>
<keyword evidence="2 5" id="KW-0812">Transmembrane</keyword>
<feature type="transmembrane region" description="Helical" evidence="5">
    <location>
        <begin position="88"/>
        <end position="106"/>
    </location>
</feature>
<dbReference type="PANTHER" id="PTHR13285">
    <property type="entry name" value="ACYLTRANSFERASE"/>
    <property type="match status" value="1"/>
</dbReference>
<accession>A0A0F9GJY3</accession>
<keyword evidence="3 5" id="KW-1133">Transmembrane helix</keyword>
<dbReference type="Pfam" id="PF03062">
    <property type="entry name" value="MBOAT"/>
    <property type="match status" value="1"/>
</dbReference>
<dbReference type="EMBL" id="LAZR01019917">
    <property type="protein sequence ID" value="KKL90781.1"/>
    <property type="molecule type" value="Genomic_DNA"/>
</dbReference>
<feature type="transmembrane region" description="Helical" evidence="5">
    <location>
        <begin position="166"/>
        <end position="188"/>
    </location>
</feature>